<evidence type="ECO:0000256" key="3">
    <source>
        <dbReference type="ARBA" id="ARBA00005594"/>
    </source>
</evidence>
<dbReference type="EMBL" id="LAZR01013373">
    <property type="protein sequence ID" value="KKM22264.1"/>
    <property type="molecule type" value="Genomic_DNA"/>
</dbReference>
<dbReference type="GO" id="GO:0005829">
    <property type="term" value="C:cytosol"/>
    <property type="evidence" value="ECO:0007669"/>
    <property type="project" value="TreeGrafter"/>
</dbReference>
<dbReference type="InterPro" id="IPR015803">
    <property type="entry name" value="Cys-tRNA-ligase"/>
</dbReference>
<dbReference type="GO" id="GO:0005524">
    <property type="term" value="F:ATP binding"/>
    <property type="evidence" value="ECO:0007669"/>
    <property type="project" value="UniProtKB-KW"/>
</dbReference>
<gene>
    <name evidence="15" type="ORF">LCGC14_1627090</name>
</gene>
<protein>
    <recommendedName>
        <fullName evidence="4">cysteine--tRNA ligase</fullName>
        <ecNumber evidence="4">6.1.1.16</ecNumber>
    </recommendedName>
    <alternativeName>
        <fullName evidence="13">Cysteinyl-tRNA synthetase</fullName>
    </alternativeName>
</protein>
<keyword evidence="8" id="KW-0547">Nucleotide-binding</keyword>
<evidence type="ECO:0000256" key="12">
    <source>
        <dbReference type="ARBA" id="ARBA00023146"/>
    </source>
</evidence>
<comment type="subcellular location">
    <subcellularLocation>
        <location evidence="2">Cytoplasm</location>
    </subcellularLocation>
</comment>
<comment type="cofactor">
    <cofactor evidence="1">
        <name>Zn(2+)</name>
        <dbReference type="ChEBI" id="CHEBI:29105"/>
    </cofactor>
</comment>
<keyword evidence="9" id="KW-0862">Zinc</keyword>
<keyword evidence="10" id="KW-0067">ATP-binding</keyword>
<accession>A0A0F9IQS0</accession>
<dbReference type="HAMAP" id="MF_00041">
    <property type="entry name" value="Cys_tRNA_synth"/>
    <property type="match status" value="1"/>
</dbReference>
<evidence type="ECO:0000256" key="2">
    <source>
        <dbReference type="ARBA" id="ARBA00004496"/>
    </source>
</evidence>
<evidence type="ECO:0000259" key="14">
    <source>
        <dbReference type="SMART" id="SM00840"/>
    </source>
</evidence>
<dbReference type="CDD" id="cd07963">
    <property type="entry name" value="Anticodon_Ia_Cys"/>
    <property type="match status" value="1"/>
</dbReference>
<comment type="caution">
    <text evidence="15">The sequence shown here is derived from an EMBL/GenBank/DDBJ whole genome shotgun (WGS) entry which is preliminary data.</text>
</comment>
<dbReference type="GO" id="GO:0004817">
    <property type="term" value="F:cysteine-tRNA ligase activity"/>
    <property type="evidence" value="ECO:0007669"/>
    <property type="project" value="UniProtKB-EC"/>
</dbReference>
<reference evidence="15" key="1">
    <citation type="journal article" date="2015" name="Nature">
        <title>Complex archaea that bridge the gap between prokaryotes and eukaryotes.</title>
        <authorList>
            <person name="Spang A."/>
            <person name="Saw J.H."/>
            <person name="Jorgensen S.L."/>
            <person name="Zaremba-Niedzwiedzka K."/>
            <person name="Martijn J."/>
            <person name="Lind A.E."/>
            <person name="van Eijk R."/>
            <person name="Schleper C."/>
            <person name="Guy L."/>
            <person name="Ettema T.J."/>
        </authorList>
    </citation>
    <scope>NUCLEOTIDE SEQUENCE</scope>
</reference>
<dbReference type="NCBIfam" id="TIGR00435">
    <property type="entry name" value="cysS"/>
    <property type="match status" value="1"/>
</dbReference>
<evidence type="ECO:0000256" key="1">
    <source>
        <dbReference type="ARBA" id="ARBA00001947"/>
    </source>
</evidence>
<organism evidence="15">
    <name type="scientific">marine sediment metagenome</name>
    <dbReference type="NCBI Taxonomy" id="412755"/>
    <lineage>
        <taxon>unclassified sequences</taxon>
        <taxon>metagenomes</taxon>
        <taxon>ecological metagenomes</taxon>
    </lineage>
</organism>
<dbReference type="InterPro" id="IPR015273">
    <property type="entry name" value="Cys-tRNA-synt_Ia_DALR"/>
</dbReference>
<evidence type="ECO:0000256" key="6">
    <source>
        <dbReference type="ARBA" id="ARBA00022598"/>
    </source>
</evidence>
<dbReference type="Gene3D" id="3.40.50.620">
    <property type="entry name" value="HUPs"/>
    <property type="match status" value="1"/>
</dbReference>
<dbReference type="SUPFAM" id="SSF52374">
    <property type="entry name" value="Nucleotidylyl transferase"/>
    <property type="match status" value="1"/>
</dbReference>
<evidence type="ECO:0000313" key="15">
    <source>
        <dbReference type="EMBL" id="KKM22264.1"/>
    </source>
</evidence>
<evidence type="ECO:0000256" key="9">
    <source>
        <dbReference type="ARBA" id="ARBA00022833"/>
    </source>
</evidence>
<evidence type="ECO:0000256" key="4">
    <source>
        <dbReference type="ARBA" id="ARBA00012832"/>
    </source>
</evidence>
<evidence type="ECO:0000256" key="11">
    <source>
        <dbReference type="ARBA" id="ARBA00022917"/>
    </source>
</evidence>
<feature type="domain" description="Cysteinyl-tRNA synthetase class Ia DALR" evidence="14">
    <location>
        <begin position="321"/>
        <end position="381"/>
    </location>
</feature>
<comment type="similarity">
    <text evidence="3">Belongs to the class-I aminoacyl-tRNA synthetase family.</text>
</comment>
<evidence type="ECO:0000256" key="7">
    <source>
        <dbReference type="ARBA" id="ARBA00022723"/>
    </source>
</evidence>
<keyword evidence="5" id="KW-0963">Cytoplasm</keyword>
<dbReference type="Pfam" id="PF09190">
    <property type="entry name" value="DALR_2"/>
    <property type="match status" value="1"/>
</dbReference>
<dbReference type="InterPro" id="IPR014729">
    <property type="entry name" value="Rossmann-like_a/b/a_fold"/>
</dbReference>
<dbReference type="InterPro" id="IPR024909">
    <property type="entry name" value="Cys-tRNA/MSH_ligase"/>
</dbReference>
<dbReference type="Gene3D" id="1.20.120.1910">
    <property type="entry name" value="Cysteine-tRNA ligase, C-terminal anti-codon recognition domain"/>
    <property type="match status" value="1"/>
</dbReference>
<dbReference type="PANTHER" id="PTHR10890:SF3">
    <property type="entry name" value="CYSTEINE--TRNA LIGASE, CYTOPLASMIC"/>
    <property type="match status" value="1"/>
</dbReference>
<dbReference type="PANTHER" id="PTHR10890">
    <property type="entry name" value="CYSTEINYL-TRNA SYNTHETASE"/>
    <property type="match status" value="1"/>
</dbReference>
<proteinExistence type="inferred from homology"/>
<keyword evidence="6" id="KW-0436">Ligase</keyword>
<dbReference type="GO" id="GO:0006423">
    <property type="term" value="P:cysteinyl-tRNA aminoacylation"/>
    <property type="evidence" value="ECO:0007669"/>
    <property type="project" value="InterPro"/>
</dbReference>
<dbReference type="SMART" id="SM00840">
    <property type="entry name" value="DALR_2"/>
    <property type="match status" value="1"/>
</dbReference>
<dbReference type="GO" id="GO:0046872">
    <property type="term" value="F:metal ion binding"/>
    <property type="evidence" value="ECO:0007669"/>
    <property type="project" value="UniProtKB-KW"/>
</dbReference>
<dbReference type="AlphaFoldDB" id="A0A0F9IQS0"/>
<evidence type="ECO:0000256" key="13">
    <source>
        <dbReference type="ARBA" id="ARBA00031499"/>
    </source>
</evidence>
<evidence type="ECO:0000256" key="5">
    <source>
        <dbReference type="ARBA" id="ARBA00022490"/>
    </source>
</evidence>
<dbReference type="CDD" id="cd00672">
    <property type="entry name" value="CysRS_core"/>
    <property type="match status" value="1"/>
</dbReference>
<dbReference type="EC" id="6.1.1.16" evidence="4"/>
<dbReference type="SUPFAM" id="SSF47323">
    <property type="entry name" value="Anticodon-binding domain of a subclass of class I aminoacyl-tRNA synthetases"/>
    <property type="match status" value="1"/>
</dbReference>
<evidence type="ECO:0000256" key="8">
    <source>
        <dbReference type="ARBA" id="ARBA00022741"/>
    </source>
</evidence>
<keyword evidence="12" id="KW-0030">Aminoacyl-tRNA synthetase</keyword>
<dbReference type="Pfam" id="PF01406">
    <property type="entry name" value="tRNA-synt_1e"/>
    <property type="match status" value="1"/>
</dbReference>
<dbReference type="InterPro" id="IPR032678">
    <property type="entry name" value="tRNA-synt_1_cat_dom"/>
</dbReference>
<dbReference type="InterPro" id="IPR009080">
    <property type="entry name" value="tRNAsynth_Ia_anticodon-bd"/>
</dbReference>
<keyword evidence="11" id="KW-0648">Protein biosynthesis</keyword>
<dbReference type="PRINTS" id="PR00983">
    <property type="entry name" value="TRNASYNTHCYS"/>
</dbReference>
<evidence type="ECO:0000256" key="10">
    <source>
        <dbReference type="ARBA" id="ARBA00022840"/>
    </source>
</evidence>
<sequence length="435" mass="48918">MYVCGPNLYAPCHIGHAMSYIVFDVLRRYLEYRGYKVRHVQNFTDIEDNIINRAQAQNVAIDELAEQHVEQFFRDMAPLNILRAHVYPRATREIPTIIEMVQRLIENGHAYQADGDIYFRVRSRPDYGKLSARDLDGMRAGARIEPGENKEHPGDFALWKASKPGEPAWDSPWGQGRPGWHIECSAMSLKYLGHPIDIHGGGQDLIFPHHENEIAQSESYTNDQKPFARFWVHNGLMRLAESEEKMTRHLGNLVPIHEVVHRYGGDGLRIFILNSHYRSPITFSEESLEAAKRAAERLRIAISTPGGNADPAADPAPLKQRFLDAMDDDLNTAGALGALFDLAREINRARDDGRKTEEAQAALRELAGVLGLTLAAPQADGDAAAEPFIELLMELRDDLRAAKQYELADKLRASLADRGVILEDSAQGTRWRLKS</sequence>
<name>A0A0F9IQS0_9ZZZZ</name>
<keyword evidence="7" id="KW-0479">Metal-binding</keyword>